<comment type="caution">
    <text evidence="2">The sequence shown here is derived from an EMBL/GenBank/DDBJ whole genome shotgun (WGS) entry which is preliminary data.</text>
</comment>
<organism evidence="2 3">
    <name type="scientific">Treponema vincentii F0403</name>
    <dbReference type="NCBI Taxonomy" id="1125702"/>
    <lineage>
        <taxon>Bacteria</taxon>
        <taxon>Pseudomonadati</taxon>
        <taxon>Spirochaetota</taxon>
        <taxon>Spirochaetia</taxon>
        <taxon>Spirochaetales</taxon>
        <taxon>Treponemataceae</taxon>
        <taxon>Treponema</taxon>
    </lineage>
</organism>
<dbReference type="Gene3D" id="3.90.190.10">
    <property type="entry name" value="Protein tyrosine phosphatase superfamily"/>
    <property type="match status" value="1"/>
</dbReference>
<accession>S3MAV9</accession>
<dbReference type="PATRIC" id="fig|1125702.3.peg.1677"/>
<dbReference type="PROSITE" id="PS00383">
    <property type="entry name" value="TYR_PHOSPHATASE_1"/>
    <property type="match status" value="1"/>
</dbReference>
<keyword evidence="3" id="KW-1185">Reference proteome</keyword>
<dbReference type="InterPro" id="IPR029021">
    <property type="entry name" value="Prot-tyrosine_phosphatase-like"/>
</dbReference>
<evidence type="ECO:0000313" key="2">
    <source>
        <dbReference type="EMBL" id="EPF46114.1"/>
    </source>
</evidence>
<dbReference type="RefSeq" id="WP_016518996.1">
    <property type="nucleotide sequence ID" value="NZ_KE332512.1"/>
</dbReference>
<dbReference type="Gene3D" id="2.40.30.90">
    <property type="entry name" value="Bacterial fluorinating enzyme like"/>
    <property type="match status" value="1"/>
</dbReference>
<evidence type="ECO:0000313" key="3">
    <source>
        <dbReference type="Proteomes" id="UP000014605"/>
    </source>
</evidence>
<dbReference type="EMBL" id="ATFC01000009">
    <property type="protein sequence ID" value="EPF46114.1"/>
    <property type="molecule type" value="Genomic_DNA"/>
</dbReference>
<dbReference type="GO" id="GO:0004721">
    <property type="term" value="F:phosphoprotein phosphatase activity"/>
    <property type="evidence" value="ECO:0007669"/>
    <property type="project" value="InterPro"/>
</dbReference>
<dbReference type="AlphaFoldDB" id="S3MAV9"/>
<evidence type="ECO:0008006" key="4">
    <source>
        <dbReference type="Google" id="ProtNLM"/>
    </source>
</evidence>
<sequence length="392" mass="43529">MDTKDTKQKCAIIQSAGKHGRMFSGVLCICAMLCLSALSCATSPAAAAKKYEPVAGVITAVEKYGHLVTDVPFELLQAKGYEHGDIVKVNFENAYKFTAPIVKRYEVDKGKQLVRTEYADGKIAFCINYGNLAQESGLGVGDKFVLYMQDKGGYADDFEALDVTRTDNRADYSDDAAFANFREVTFNSAIMPRTLYRGSHPTKTRWPRAPYASALMEKAGIVTVINMSDSEEQLKNTYLAASNQYASAYYGKLTDAGNVLCLAMDMDFTGKAFTDNIIKALQFMISHKAPYYIHCNEGKDRTGFIFILLGALSGADEKAIYDDYMKSYENFYHLAAGSRKYDLILHKNAVPMLNWITMNRKDTAKAAEEFLIKNGMTENEVEALKAKLMPAK</sequence>
<protein>
    <recommendedName>
        <fullName evidence="4">Tyrosine specific protein phosphatases domain-containing protein</fullName>
    </recommendedName>
</protein>
<dbReference type="InterPro" id="IPR016130">
    <property type="entry name" value="Tyr_Pase_AS"/>
</dbReference>
<dbReference type="PANTHER" id="PTHR31126">
    <property type="entry name" value="TYROSINE-PROTEIN PHOSPHATASE"/>
    <property type="match status" value="1"/>
</dbReference>
<comment type="similarity">
    <text evidence="1">Belongs to the protein-tyrosine phosphatase family.</text>
</comment>
<dbReference type="GeneID" id="301461768"/>
<dbReference type="HOGENOM" id="CLU_042518_0_0_12"/>
<dbReference type="Proteomes" id="UP000014605">
    <property type="component" value="Unassembled WGS sequence"/>
</dbReference>
<dbReference type="Pfam" id="PF13350">
    <property type="entry name" value="Y_phosphatase3"/>
    <property type="match status" value="1"/>
</dbReference>
<dbReference type="SUPFAM" id="SSF52799">
    <property type="entry name" value="(Phosphotyrosine protein) phosphatases II"/>
    <property type="match status" value="1"/>
</dbReference>
<dbReference type="InterPro" id="IPR023227">
    <property type="entry name" value="SAM_OH_AdoTrfase_C_sf"/>
</dbReference>
<evidence type="ECO:0000256" key="1">
    <source>
        <dbReference type="ARBA" id="ARBA00009580"/>
    </source>
</evidence>
<reference evidence="2 3" key="1">
    <citation type="submission" date="2013-04" db="EMBL/GenBank/DDBJ databases">
        <title>The Genome Sequence of Treponema vincentii F0403.</title>
        <authorList>
            <consortium name="The Broad Institute Genomics Platform"/>
            <person name="Earl A."/>
            <person name="Ward D."/>
            <person name="Feldgarden M."/>
            <person name="Gevers D."/>
            <person name="Leonetti C."/>
            <person name="Izard J."/>
            <person name="Walker B."/>
            <person name="Young S."/>
            <person name="Zeng Q."/>
            <person name="Gargeya S."/>
            <person name="Fitzgerald M."/>
            <person name="Haas B."/>
            <person name="Abouelleil A."/>
            <person name="Allen A.W."/>
            <person name="Alvarado L."/>
            <person name="Arachchi H.M."/>
            <person name="Berlin A.M."/>
            <person name="Chapman S.B."/>
            <person name="Gainer-Dewar J."/>
            <person name="Goldberg J."/>
            <person name="Griggs A."/>
            <person name="Gujja S."/>
            <person name="Hansen M."/>
            <person name="Howarth C."/>
            <person name="Imamovic A."/>
            <person name="Ireland A."/>
            <person name="Larimer J."/>
            <person name="McCowan C."/>
            <person name="Murphy C."/>
            <person name="Pearson M."/>
            <person name="Poon T.W."/>
            <person name="Priest M."/>
            <person name="Roberts A."/>
            <person name="Saif S."/>
            <person name="Shea T."/>
            <person name="Sisk P."/>
            <person name="Sykes S."/>
            <person name="Wortman J."/>
            <person name="Nusbaum C."/>
            <person name="Birren B."/>
        </authorList>
    </citation>
    <scope>NUCLEOTIDE SEQUENCE [LARGE SCALE GENOMIC DNA]</scope>
    <source>
        <strain evidence="2 3">F0403</strain>
    </source>
</reference>
<dbReference type="InterPro" id="IPR026893">
    <property type="entry name" value="Tyr/Ser_Pase_IphP-type"/>
</dbReference>
<dbReference type="SUPFAM" id="SSF101852">
    <property type="entry name" value="Bacterial fluorinating enzyme, C-terminal domain"/>
    <property type="match status" value="1"/>
</dbReference>
<dbReference type="PANTHER" id="PTHR31126:SF1">
    <property type="entry name" value="TYROSINE SPECIFIC PROTEIN PHOSPHATASES DOMAIN-CONTAINING PROTEIN"/>
    <property type="match status" value="1"/>
</dbReference>
<name>S3MAV9_9SPIR</name>
<gene>
    <name evidence="2" type="ORF">HMPREF1222_01626</name>
</gene>
<proteinExistence type="inferred from homology"/>